<dbReference type="Pfam" id="PF03527">
    <property type="entry name" value="RHS"/>
    <property type="match status" value="1"/>
</dbReference>
<gene>
    <name evidence="2" type="ORF">BZK31_13260</name>
</gene>
<evidence type="ECO:0000313" key="2">
    <source>
        <dbReference type="EMBL" id="ORC58830.1"/>
    </source>
</evidence>
<sequence>MVYYFHTHQIGTPIEMTYIDGRIVL</sequence>
<dbReference type="InterPro" id="IPR001826">
    <property type="entry name" value="RHS"/>
</dbReference>
<evidence type="ECO:0000313" key="3">
    <source>
        <dbReference type="Proteomes" id="UP000192815"/>
    </source>
</evidence>
<proteinExistence type="predicted"/>
<dbReference type="Proteomes" id="UP000192815">
    <property type="component" value="Unassembled WGS sequence"/>
</dbReference>
<accession>A0A1X0N682</accession>
<protein>
    <recommendedName>
        <fullName evidence="1">RHS protein conserved region domain-containing protein</fullName>
    </recommendedName>
</protein>
<dbReference type="EMBL" id="MUIO01000047">
    <property type="protein sequence ID" value="ORC58830.1"/>
    <property type="molecule type" value="Genomic_DNA"/>
</dbReference>
<reference evidence="3" key="1">
    <citation type="submission" date="2017-02" db="EMBL/GenBank/DDBJ databases">
        <title>Pseudomonas floridae sp. nov., a novel pathogenic bacterial species isolated from tomato.</title>
        <authorList>
            <person name="Timilsina S."/>
            <person name="Vallad G.E."/>
            <person name="Jones J.B."/>
        </authorList>
    </citation>
    <scope>NUCLEOTIDE SEQUENCE [LARGE SCALE GENOMIC DNA]</scope>
    <source>
        <strain evidence="3">GEV388</strain>
    </source>
</reference>
<organism evidence="2 3">
    <name type="scientific">Pseudomonas floridensis</name>
    <dbReference type="NCBI Taxonomy" id="1958950"/>
    <lineage>
        <taxon>Bacteria</taxon>
        <taxon>Pseudomonadati</taxon>
        <taxon>Pseudomonadota</taxon>
        <taxon>Gammaproteobacteria</taxon>
        <taxon>Pseudomonadales</taxon>
        <taxon>Pseudomonadaceae</taxon>
        <taxon>Pseudomonas</taxon>
    </lineage>
</organism>
<name>A0A1X0N682_9PSED</name>
<feature type="domain" description="RHS protein conserved region" evidence="1">
    <location>
        <begin position="2"/>
        <end position="24"/>
    </location>
</feature>
<evidence type="ECO:0000259" key="1">
    <source>
        <dbReference type="Pfam" id="PF03527"/>
    </source>
</evidence>
<keyword evidence="3" id="KW-1185">Reference proteome</keyword>
<dbReference type="AlphaFoldDB" id="A0A1X0N682"/>
<comment type="caution">
    <text evidence="2">The sequence shown here is derived from an EMBL/GenBank/DDBJ whole genome shotgun (WGS) entry which is preliminary data.</text>
</comment>